<dbReference type="Gene3D" id="3.30.2370.10">
    <property type="entry name" value="putative pyruvate dehydrogenase"/>
    <property type="match status" value="1"/>
</dbReference>
<dbReference type="Pfam" id="PF16826">
    <property type="entry name" value="DUF5076"/>
    <property type="match status" value="1"/>
</dbReference>
<dbReference type="Proteomes" id="UP001424741">
    <property type="component" value="Unassembled WGS sequence"/>
</dbReference>
<sequence>MRELTKPTGVDADPRATEMIRFWLANNEPNISLLLGMWEDADDSDVDELWAWGNVLADIAQHIANGLEQSHGWDYSSSMETLRQAFIQASRERDLGLEGGYVE</sequence>
<organism evidence="1 2">
    <name type="scientific">Rubritalea halochordaticola</name>
    <dbReference type="NCBI Taxonomy" id="714537"/>
    <lineage>
        <taxon>Bacteria</taxon>
        <taxon>Pseudomonadati</taxon>
        <taxon>Verrucomicrobiota</taxon>
        <taxon>Verrucomicrobiia</taxon>
        <taxon>Verrucomicrobiales</taxon>
        <taxon>Rubritaleaceae</taxon>
        <taxon>Rubritalea</taxon>
    </lineage>
</organism>
<evidence type="ECO:0008006" key="3">
    <source>
        <dbReference type="Google" id="ProtNLM"/>
    </source>
</evidence>
<comment type="caution">
    <text evidence="1">The sequence shown here is derived from an EMBL/GenBank/DDBJ whole genome shotgun (WGS) entry which is preliminary data.</text>
</comment>
<protein>
    <recommendedName>
        <fullName evidence="3">DUF5076 domain-containing protein</fullName>
    </recommendedName>
</protein>
<name>A0ABP9V2Z9_9BACT</name>
<proteinExistence type="predicted"/>
<dbReference type="RefSeq" id="WP_346187862.1">
    <property type="nucleotide sequence ID" value="NZ_BAABRL010000003.1"/>
</dbReference>
<reference evidence="1 2" key="1">
    <citation type="submission" date="2024-02" db="EMBL/GenBank/DDBJ databases">
        <title>Rubritalea halochordaticola NBRC 107102.</title>
        <authorList>
            <person name="Ichikawa N."/>
            <person name="Katano-Makiyama Y."/>
            <person name="Hidaka K."/>
        </authorList>
    </citation>
    <scope>NUCLEOTIDE SEQUENCE [LARGE SCALE GENOMIC DNA]</scope>
    <source>
        <strain evidence="1 2">NBRC 107102</strain>
    </source>
</reference>
<dbReference type="EMBL" id="BAABRL010000003">
    <property type="protein sequence ID" value="GAA5495007.1"/>
    <property type="molecule type" value="Genomic_DNA"/>
</dbReference>
<gene>
    <name evidence="1" type="ORF">Rhal01_01176</name>
</gene>
<evidence type="ECO:0000313" key="2">
    <source>
        <dbReference type="Proteomes" id="UP001424741"/>
    </source>
</evidence>
<dbReference type="InterPro" id="IPR031796">
    <property type="entry name" value="DUF5076"/>
</dbReference>
<evidence type="ECO:0000313" key="1">
    <source>
        <dbReference type="EMBL" id="GAA5495007.1"/>
    </source>
</evidence>
<accession>A0ABP9V2Z9</accession>
<keyword evidence="2" id="KW-1185">Reference proteome</keyword>